<organism evidence="3 4">
    <name type="scientific">Hevea brasiliensis</name>
    <name type="common">Para rubber tree</name>
    <name type="synonym">Siphonia brasiliensis</name>
    <dbReference type="NCBI Taxonomy" id="3981"/>
    <lineage>
        <taxon>Eukaryota</taxon>
        <taxon>Viridiplantae</taxon>
        <taxon>Streptophyta</taxon>
        <taxon>Embryophyta</taxon>
        <taxon>Tracheophyta</taxon>
        <taxon>Spermatophyta</taxon>
        <taxon>Magnoliopsida</taxon>
        <taxon>eudicotyledons</taxon>
        <taxon>Gunneridae</taxon>
        <taxon>Pentapetalae</taxon>
        <taxon>rosids</taxon>
        <taxon>fabids</taxon>
        <taxon>Malpighiales</taxon>
        <taxon>Euphorbiaceae</taxon>
        <taxon>Crotonoideae</taxon>
        <taxon>Micrandreae</taxon>
        <taxon>Hevea</taxon>
    </lineage>
</organism>
<gene>
    <name evidence="3" type="ORF">GH714_023549</name>
</gene>
<sequence length="415" mass="47670">MTANTTTLSYWLNWRFFLCAVFVLLAIIFAAILIRKYEGSKKSESERRENQRERVEALYKEAWKTCLKGIHPAWLLVFRITAFIIMFSLITANTVVDGIGIFYFYTQWTFTLVTIYFALGSSISFYGCCKHHNGLDDDHAYPENIDAERGNYTAPSLRETADISDLPKSLDINGEPHGRQTAGAWGYIFQIIFQTSAGAVMLTDIVFWFILYPFLTAKDYTLDFLNACMHSVNAVLLLGDTFLNCLRFPTFRIAYFILWTCIFVISQWIIHACVSMWWPYPFLDLSSPYAPLWYIGVGLMHIICYGIFALIIRLKHFWLSRSYPESYQGFRPKIAQAEFRRFSEVGIHAEFAVAFELRAGFKTQGSVLYDVLCNALIVGWAPFSKTEPQPDFVPMKVETQENFKVLQESVAAPSV</sequence>
<feature type="transmembrane region" description="Helical" evidence="2">
    <location>
        <begin position="187"/>
        <end position="212"/>
    </location>
</feature>
<feature type="transmembrane region" description="Helical" evidence="2">
    <location>
        <begin position="12"/>
        <end position="34"/>
    </location>
</feature>
<keyword evidence="2" id="KW-0472">Membrane</keyword>
<feature type="transmembrane region" description="Helical" evidence="2">
    <location>
        <begin position="73"/>
        <end position="96"/>
    </location>
</feature>
<evidence type="ECO:0000256" key="1">
    <source>
        <dbReference type="SAM" id="Coils"/>
    </source>
</evidence>
<keyword evidence="4" id="KW-1185">Reference proteome</keyword>
<dbReference type="Proteomes" id="UP000467840">
    <property type="component" value="Chromosome 3"/>
</dbReference>
<evidence type="ECO:0000313" key="3">
    <source>
        <dbReference type="EMBL" id="KAF2286682.1"/>
    </source>
</evidence>
<feature type="coiled-coil region" evidence="1">
    <location>
        <begin position="34"/>
        <end position="61"/>
    </location>
</feature>
<dbReference type="AlphaFoldDB" id="A0A6A6KCT9"/>
<accession>A0A6A6KCT9</accession>
<evidence type="ECO:0000313" key="4">
    <source>
        <dbReference type="Proteomes" id="UP000467840"/>
    </source>
</evidence>
<feature type="transmembrane region" description="Helical" evidence="2">
    <location>
        <begin position="292"/>
        <end position="312"/>
    </location>
</feature>
<dbReference type="PANTHER" id="PTHR12242">
    <property type="entry name" value="OS02G0130600 PROTEIN-RELATED"/>
    <property type="match status" value="1"/>
</dbReference>
<evidence type="ECO:0000256" key="2">
    <source>
        <dbReference type="SAM" id="Phobius"/>
    </source>
</evidence>
<feature type="transmembrane region" description="Helical" evidence="2">
    <location>
        <begin position="255"/>
        <end position="280"/>
    </location>
</feature>
<dbReference type="EMBL" id="JAAGAX010000017">
    <property type="protein sequence ID" value="KAF2286682.1"/>
    <property type="molecule type" value="Genomic_DNA"/>
</dbReference>
<dbReference type="PANTHER" id="PTHR12242:SF10">
    <property type="entry name" value="TRANSMEMBRANE PROTEIN"/>
    <property type="match status" value="1"/>
</dbReference>
<keyword evidence="2" id="KW-1133">Transmembrane helix</keyword>
<dbReference type="GO" id="GO:0016020">
    <property type="term" value="C:membrane"/>
    <property type="evidence" value="ECO:0007669"/>
    <property type="project" value="TreeGrafter"/>
</dbReference>
<protein>
    <submittedName>
        <fullName evidence="3">Uncharacterized protein</fullName>
    </submittedName>
</protein>
<keyword evidence="1" id="KW-0175">Coiled coil</keyword>
<feature type="transmembrane region" description="Helical" evidence="2">
    <location>
        <begin position="102"/>
        <end position="126"/>
    </location>
</feature>
<keyword evidence="2" id="KW-0812">Transmembrane</keyword>
<name>A0A6A6KCT9_HEVBR</name>
<comment type="caution">
    <text evidence="3">The sequence shown here is derived from an EMBL/GenBank/DDBJ whole genome shotgun (WGS) entry which is preliminary data.</text>
</comment>
<reference evidence="3 4" key="1">
    <citation type="journal article" date="2020" name="Mol. Plant">
        <title>The Chromosome-Based Rubber Tree Genome Provides New Insights into Spurge Genome Evolution and Rubber Biosynthesis.</title>
        <authorList>
            <person name="Liu J."/>
            <person name="Shi C."/>
            <person name="Shi C.C."/>
            <person name="Li W."/>
            <person name="Zhang Q.J."/>
            <person name="Zhang Y."/>
            <person name="Li K."/>
            <person name="Lu H.F."/>
            <person name="Shi C."/>
            <person name="Zhu S.T."/>
            <person name="Xiao Z.Y."/>
            <person name="Nan H."/>
            <person name="Yue Y."/>
            <person name="Zhu X.G."/>
            <person name="Wu Y."/>
            <person name="Hong X.N."/>
            <person name="Fan G.Y."/>
            <person name="Tong Y."/>
            <person name="Zhang D."/>
            <person name="Mao C.L."/>
            <person name="Liu Y.L."/>
            <person name="Hao S.J."/>
            <person name="Liu W.Q."/>
            <person name="Lv M.Q."/>
            <person name="Zhang H.B."/>
            <person name="Liu Y."/>
            <person name="Hu-Tang G.R."/>
            <person name="Wang J.P."/>
            <person name="Wang J.H."/>
            <person name="Sun Y.H."/>
            <person name="Ni S.B."/>
            <person name="Chen W.B."/>
            <person name="Zhang X.C."/>
            <person name="Jiao Y.N."/>
            <person name="Eichler E.E."/>
            <person name="Li G.H."/>
            <person name="Liu X."/>
            <person name="Gao L.Z."/>
        </authorList>
    </citation>
    <scope>NUCLEOTIDE SEQUENCE [LARGE SCALE GENOMIC DNA]</scope>
    <source>
        <strain evidence="4">cv. GT1</strain>
        <tissue evidence="3">Leaf</tissue>
    </source>
</reference>
<proteinExistence type="predicted"/>